<comment type="caution">
    <text evidence="10">The sequence shown here is derived from an EMBL/GenBank/DDBJ whole genome shotgun (WGS) entry which is preliminary data.</text>
</comment>
<name>A0A917QGH3_9NOCA</name>
<evidence type="ECO:0000256" key="7">
    <source>
        <dbReference type="ARBA" id="ARBA00022840"/>
    </source>
</evidence>
<dbReference type="GO" id="GO:0046983">
    <property type="term" value="F:protein dimerization activity"/>
    <property type="evidence" value="ECO:0007669"/>
    <property type="project" value="InterPro"/>
</dbReference>
<keyword evidence="11" id="KW-1185">Reference proteome</keyword>
<keyword evidence="7" id="KW-0067">ATP-binding</keyword>
<evidence type="ECO:0000256" key="2">
    <source>
        <dbReference type="ARBA" id="ARBA00012438"/>
    </source>
</evidence>
<dbReference type="Proteomes" id="UP000612956">
    <property type="component" value="Unassembled WGS sequence"/>
</dbReference>
<reference evidence="10" key="1">
    <citation type="journal article" date="2014" name="Int. J. Syst. Evol. Microbiol.">
        <title>Complete genome sequence of Corynebacterium casei LMG S-19264T (=DSM 44701T), isolated from a smear-ripened cheese.</title>
        <authorList>
            <consortium name="US DOE Joint Genome Institute (JGI-PGF)"/>
            <person name="Walter F."/>
            <person name="Albersmeier A."/>
            <person name="Kalinowski J."/>
            <person name="Ruckert C."/>
        </authorList>
    </citation>
    <scope>NUCLEOTIDE SEQUENCE</scope>
    <source>
        <strain evidence="10">CGMCC 4.7278</strain>
    </source>
</reference>
<accession>A0A917QGH3</accession>
<organism evidence="10 11">
    <name type="scientific">Nocardia camponoti</name>
    <dbReference type="NCBI Taxonomy" id="1616106"/>
    <lineage>
        <taxon>Bacteria</taxon>
        <taxon>Bacillati</taxon>
        <taxon>Actinomycetota</taxon>
        <taxon>Actinomycetes</taxon>
        <taxon>Mycobacteriales</taxon>
        <taxon>Nocardiaceae</taxon>
        <taxon>Nocardia</taxon>
    </lineage>
</organism>
<dbReference type="EC" id="2.7.13.3" evidence="2"/>
<feature type="domain" description="Signal transduction histidine kinase subgroup 3 dimerisation and phosphoacceptor" evidence="9">
    <location>
        <begin position="4"/>
        <end position="71"/>
    </location>
</feature>
<dbReference type="Pfam" id="PF07730">
    <property type="entry name" value="HisKA_3"/>
    <property type="match status" value="1"/>
</dbReference>
<dbReference type="InterPro" id="IPR036890">
    <property type="entry name" value="HATPase_C_sf"/>
</dbReference>
<gene>
    <name evidence="10" type="ORF">GCM10011591_21440</name>
</gene>
<protein>
    <recommendedName>
        <fullName evidence="2">histidine kinase</fullName>
        <ecNumber evidence="2">2.7.13.3</ecNumber>
    </recommendedName>
</protein>
<evidence type="ECO:0000256" key="1">
    <source>
        <dbReference type="ARBA" id="ARBA00000085"/>
    </source>
</evidence>
<sequence>MHAERARMAREVHDVLAGSLGLIGIQLEVLRAVLADLGDVESALKLLDDLQRTARDGLRETHHAVKGLRADAGPLDEEIAALVERHRAGVPVAFTVDGSVRPVSSEIAIALVRVAGEALVNAAKHAPEQPIDVVLAYADGDVVLTVTNPIDASVPGQQYRTSDGGYGLVGMRERLVPLGGTVSAGVRGQEWVVTARA</sequence>
<evidence type="ECO:0000313" key="10">
    <source>
        <dbReference type="EMBL" id="GGK49676.1"/>
    </source>
</evidence>
<dbReference type="Gene3D" id="1.20.5.1930">
    <property type="match status" value="1"/>
</dbReference>
<evidence type="ECO:0000256" key="8">
    <source>
        <dbReference type="ARBA" id="ARBA00023012"/>
    </source>
</evidence>
<dbReference type="EMBL" id="BMMW01000002">
    <property type="protein sequence ID" value="GGK49676.1"/>
    <property type="molecule type" value="Genomic_DNA"/>
</dbReference>
<comment type="catalytic activity">
    <reaction evidence="1">
        <text>ATP + protein L-histidine = ADP + protein N-phospho-L-histidine.</text>
        <dbReference type="EC" id="2.7.13.3"/>
    </reaction>
</comment>
<keyword evidence="5" id="KW-0547">Nucleotide-binding</keyword>
<dbReference type="SUPFAM" id="SSF55874">
    <property type="entry name" value="ATPase domain of HSP90 chaperone/DNA topoisomerase II/histidine kinase"/>
    <property type="match status" value="1"/>
</dbReference>
<dbReference type="PANTHER" id="PTHR24421:SF10">
    <property type="entry name" value="NITRATE_NITRITE SENSOR PROTEIN NARQ"/>
    <property type="match status" value="1"/>
</dbReference>
<keyword evidence="4" id="KW-0808">Transferase</keyword>
<keyword evidence="8" id="KW-0902">Two-component regulatory system</keyword>
<reference evidence="10" key="2">
    <citation type="submission" date="2020-09" db="EMBL/GenBank/DDBJ databases">
        <authorList>
            <person name="Sun Q."/>
            <person name="Zhou Y."/>
        </authorList>
    </citation>
    <scope>NUCLEOTIDE SEQUENCE</scope>
    <source>
        <strain evidence="10">CGMCC 4.7278</strain>
    </source>
</reference>
<dbReference type="GO" id="GO:0016020">
    <property type="term" value="C:membrane"/>
    <property type="evidence" value="ECO:0007669"/>
    <property type="project" value="InterPro"/>
</dbReference>
<evidence type="ECO:0000259" key="9">
    <source>
        <dbReference type="Pfam" id="PF07730"/>
    </source>
</evidence>
<dbReference type="GO" id="GO:0000155">
    <property type="term" value="F:phosphorelay sensor kinase activity"/>
    <property type="evidence" value="ECO:0007669"/>
    <property type="project" value="InterPro"/>
</dbReference>
<dbReference type="PANTHER" id="PTHR24421">
    <property type="entry name" value="NITRATE/NITRITE SENSOR PROTEIN NARX-RELATED"/>
    <property type="match status" value="1"/>
</dbReference>
<dbReference type="AlphaFoldDB" id="A0A917QGH3"/>
<keyword evidence="3" id="KW-0597">Phosphoprotein</keyword>
<evidence type="ECO:0000256" key="6">
    <source>
        <dbReference type="ARBA" id="ARBA00022777"/>
    </source>
</evidence>
<proteinExistence type="predicted"/>
<dbReference type="InterPro" id="IPR011712">
    <property type="entry name" value="Sig_transdc_His_kin_sub3_dim/P"/>
</dbReference>
<dbReference type="CDD" id="cd16917">
    <property type="entry name" value="HATPase_UhpB-NarQ-NarX-like"/>
    <property type="match status" value="1"/>
</dbReference>
<keyword evidence="6" id="KW-0418">Kinase</keyword>
<evidence type="ECO:0000256" key="3">
    <source>
        <dbReference type="ARBA" id="ARBA00022553"/>
    </source>
</evidence>
<dbReference type="Gene3D" id="3.30.565.10">
    <property type="entry name" value="Histidine kinase-like ATPase, C-terminal domain"/>
    <property type="match status" value="1"/>
</dbReference>
<evidence type="ECO:0000256" key="5">
    <source>
        <dbReference type="ARBA" id="ARBA00022741"/>
    </source>
</evidence>
<evidence type="ECO:0000313" key="11">
    <source>
        <dbReference type="Proteomes" id="UP000612956"/>
    </source>
</evidence>
<evidence type="ECO:0000256" key="4">
    <source>
        <dbReference type="ARBA" id="ARBA00022679"/>
    </source>
</evidence>
<dbReference type="InterPro" id="IPR050482">
    <property type="entry name" value="Sensor_HK_TwoCompSys"/>
</dbReference>
<dbReference type="GO" id="GO:0005524">
    <property type="term" value="F:ATP binding"/>
    <property type="evidence" value="ECO:0007669"/>
    <property type="project" value="UniProtKB-KW"/>
</dbReference>